<keyword evidence="2" id="KW-0328">Glycosyltransferase</keyword>
<evidence type="ECO:0000259" key="9">
    <source>
        <dbReference type="Pfam" id="PF00535"/>
    </source>
</evidence>
<evidence type="ECO:0000313" key="10">
    <source>
        <dbReference type="EMBL" id="KKS38863.1"/>
    </source>
</evidence>
<comment type="caution">
    <text evidence="10">The sequence shown here is derived from an EMBL/GenBank/DDBJ whole genome shotgun (WGS) entry which is preliminary data.</text>
</comment>
<dbReference type="AlphaFoldDB" id="A0A0G1BMZ1"/>
<dbReference type="PATRIC" id="fig|1619138.3.peg.348"/>
<evidence type="ECO:0000256" key="5">
    <source>
        <dbReference type="ARBA" id="ARBA00022985"/>
    </source>
</evidence>
<feature type="transmembrane region" description="Helical" evidence="8">
    <location>
        <begin position="228"/>
        <end position="244"/>
    </location>
</feature>
<feature type="domain" description="Glycosyltransferase 2-like" evidence="9">
    <location>
        <begin position="20"/>
        <end position="184"/>
    </location>
</feature>
<gene>
    <name evidence="10" type="ORF">UV00_C0005G0046</name>
</gene>
<evidence type="ECO:0000256" key="7">
    <source>
        <dbReference type="ARBA" id="ARBA00023136"/>
    </source>
</evidence>
<dbReference type="InterPro" id="IPR050256">
    <property type="entry name" value="Glycosyltransferase_2"/>
</dbReference>
<dbReference type="GO" id="GO:0009103">
    <property type="term" value="P:lipopolysaccharide biosynthetic process"/>
    <property type="evidence" value="ECO:0007669"/>
    <property type="project" value="UniProtKB-KW"/>
</dbReference>
<dbReference type="InterPro" id="IPR029044">
    <property type="entry name" value="Nucleotide-diphossugar_trans"/>
</dbReference>
<dbReference type="GO" id="GO:0005886">
    <property type="term" value="C:plasma membrane"/>
    <property type="evidence" value="ECO:0007669"/>
    <property type="project" value="TreeGrafter"/>
</dbReference>
<evidence type="ECO:0000256" key="8">
    <source>
        <dbReference type="SAM" id="Phobius"/>
    </source>
</evidence>
<dbReference type="CDD" id="cd04187">
    <property type="entry name" value="DPM1_like_bac"/>
    <property type="match status" value="1"/>
</dbReference>
<keyword evidence="6 8" id="KW-1133">Transmembrane helix</keyword>
<reference evidence="10 11" key="1">
    <citation type="journal article" date="2015" name="Nature">
        <title>rRNA introns, odd ribosomes, and small enigmatic genomes across a large radiation of phyla.</title>
        <authorList>
            <person name="Brown C.T."/>
            <person name="Hug L.A."/>
            <person name="Thomas B.C."/>
            <person name="Sharon I."/>
            <person name="Castelle C.J."/>
            <person name="Singh A."/>
            <person name="Wilkins M.J."/>
            <person name="Williams K.H."/>
            <person name="Banfield J.F."/>
        </authorList>
    </citation>
    <scope>NUCLEOTIDE SEQUENCE [LARGE SCALE GENOMIC DNA]</scope>
</reference>
<dbReference type="Gene3D" id="3.90.550.10">
    <property type="entry name" value="Spore Coat Polysaccharide Biosynthesis Protein SpsA, Chain A"/>
    <property type="match status" value="1"/>
</dbReference>
<keyword evidence="1" id="KW-1003">Cell membrane</keyword>
<keyword evidence="7 8" id="KW-0472">Membrane</keyword>
<evidence type="ECO:0000256" key="4">
    <source>
        <dbReference type="ARBA" id="ARBA00022692"/>
    </source>
</evidence>
<name>A0A0G1BMZ1_UNCKA</name>
<evidence type="ECO:0000256" key="2">
    <source>
        <dbReference type="ARBA" id="ARBA00022676"/>
    </source>
</evidence>
<feature type="transmembrane region" description="Helical" evidence="8">
    <location>
        <begin position="290"/>
        <end position="311"/>
    </location>
</feature>
<evidence type="ECO:0000256" key="6">
    <source>
        <dbReference type="ARBA" id="ARBA00022989"/>
    </source>
</evidence>
<keyword evidence="3 10" id="KW-0808">Transferase</keyword>
<dbReference type="PANTHER" id="PTHR48090:SF3">
    <property type="entry name" value="UNDECAPRENYL-PHOSPHATE 4-DEOXY-4-FORMAMIDO-L-ARABINOSE TRANSFERASE"/>
    <property type="match status" value="1"/>
</dbReference>
<protein>
    <submittedName>
        <fullName evidence="10">Undecaprenyl-phosphate 4-deoxy-4-formamido-L-arabinose transferase</fullName>
    </submittedName>
</protein>
<keyword evidence="4 8" id="KW-0812">Transmembrane</keyword>
<evidence type="ECO:0000256" key="3">
    <source>
        <dbReference type="ARBA" id="ARBA00022679"/>
    </source>
</evidence>
<sequence>MEKDRAVPVGGTISAARTVSIVIPCYNEEKNINRTIEGLLELERDSGETFEIIAVNDGSKDGTWGVIEEYSEKYHNVIGVNMMCNFGQSAAYMAGFDISTGDYVVTVSADLETPLENISEVIKYLDEGYDFVNTHRVGRWGAEKAGRQAKSGLANKIITKISGVHMQDRGSGMKGFRRVLIENLRLYGEMHRFIPDYVKVYGAKMTEFEVEFKDREFGESYYKGHKRTIKVLLDLVTLFFMLYFSTKPFKAMPGRLFGFAGALIAGLGGLGAVYLTILKLMGQSIGDRPLLILSVLLIIVGVQSMMTGMIGELGMRTYFESSGRKTYIVRQLAKKGRQD</sequence>
<dbReference type="EMBL" id="LCCU01000005">
    <property type="protein sequence ID" value="KKS38863.1"/>
    <property type="molecule type" value="Genomic_DNA"/>
</dbReference>
<proteinExistence type="predicted"/>
<evidence type="ECO:0000256" key="1">
    <source>
        <dbReference type="ARBA" id="ARBA00022475"/>
    </source>
</evidence>
<keyword evidence="5" id="KW-0448">Lipopolysaccharide biosynthesis</keyword>
<organism evidence="10 11">
    <name type="scientific">candidate division WWE3 bacterium GW2011_GWF1_42_14</name>
    <dbReference type="NCBI Taxonomy" id="1619138"/>
    <lineage>
        <taxon>Bacteria</taxon>
        <taxon>Katanobacteria</taxon>
    </lineage>
</organism>
<dbReference type="Proteomes" id="UP000033847">
    <property type="component" value="Unassembled WGS sequence"/>
</dbReference>
<dbReference type="InterPro" id="IPR001173">
    <property type="entry name" value="Glyco_trans_2-like"/>
</dbReference>
<dbReference type="PANTHER" id="PTHR48090">
    <property type="entry name" value="UNDECAPRENYL-PHOSPHATE 4-DEOXY-4-FORMAMIDO-L-ARABINOSE TRANSFERASE-RELATED"/>
    <property type="match status" value="1"/>
</dbReference>
<accession>A0A0G1BMZ1</accession>
<evidence type="ECO:0000313" key="11">
    <source>
        <dbReference type="Proteomes" id="UP000033847"/>
    </source>
</evidence>
<dbReference type="Pfam" id="PF00535">
    <property type="entry name" value="Glycos_transf_2"/>
    <property type="match status" value="1"/>
</dbReference>
<dbReference type="GO" id="GO:0016757">
    <property type="term" value="F:glycosyltransferase activity"/>
    <property type="evidence" value="ECO:0007669"/>
    <property type="project" value="UniProtKB-KW"/>
</dbReference>
<dbReference type="SUPFAM" id="SSF53448">
    <property type="entry name" value="Nucleotide-diphospho-sugar transferases"/>
    <property type="match status" value="1"/>
</dbReference>
<feature type="transmembrane region" description="Helical" evidence="8">
    <location>
        <begin position="256"/>
        <end position="278"/>
    </location>
</feature>